<name>U2Z078_9RHOB</name>
<sequence length="116" mass="13262">MSKPVDHEREKARLRRQMRAMTGGSPRLHGLTERLMADHARWIRIPAGILLILGGFAAILPLFGLWMLPIGLALLAVDLPMLRPGVNSTLIRGRRWSDGMLRRWRDRNHAAPRDRD</sequence>
<evidence type="ECO:0008006" key="4">
    <source>
        <dbReference type="Google" id="ProtNLM"/>
    </source>
</evidence>
<protein>
    <recommendedName>
        <fullName evidence="4">Tryptophan synthase subunit beta</fullName>
    </recommendedName>
</protein>
<dbReference type="Proteomes" id="UP000016566">
    <property type="component" value="Unassembled WGS sequence"/>
</dbReference>
<evidence type="ECO:0000256" key="1">
    <source>
        <dbReference type="SAM" id="Phobius"/>
    </source>
</evidence>
<gene>
    <name evidence="2" type="ORF">MBELCI_0529</name>
</gene>
<dbReference type="RefSeq" id="WP_021692585.1">
    <property type="nucleotide sequence ID" value="NZ_BATB01000004.1"/>
</dbReference>
<organism evidence="2 3">
    <name type="scientific">Limimaricola cinnabarinus LL-001</name>
    <dbReference type="NCBI Taxonomy" id="1337093"/>
    <lineage>
        <taxon>Bacteria</taxon>
        <taxon>Pseudomonadati</taxon>
        <taxon>Pseudomonadota</taxon>
        <taxon>Alphaproteobacteria</taxon>
        <taxon>Rhodobacterales</taxon>
        <taxon>Paracoccaceae</taxon>
        <taxon>Limimaricola</taxon>
    </lineage>
</organism>
<accession>U2Z078</accession>
<reference evidence="2" key="1">
    <citation type="journal article" date="2013" name="Genome Announc.">
        <title>Draft Genome Sequence of Loktanella cinnabarina LL-001T, Isolated from Deep-Sea Floor Sediment.</title>
        <authorList>
            <person name="Nishi S."/>
            <person name="Tsubouchi T."/>
            <person name="Takaki Y."/>
            <person name="Koyanagi R."/>
            <person name="Satoh N."/>
            <person name="Maruyama T."/>
            <person name="Hatada Y."/>
        </authorList>
    </citation>
    <scope>NUCLEOTIDE SEQUENCE [LARGE SCALE GENOMIC DNA]</scope>
    <source>
        <strain evidence="2">LL-001</strain>
    </source>
</reference>
<comment type="caution">
    <text evidence="2">The sequence shown here is derived from an EMBL/GenBank/DDBJ whole genome shotgun (WGS) entry which is preliminary data.</text>
</comment>
<proteinExistence type="predicted"/>
<dbReference type="eggNOG" id="ENOG5032YAU">
    <property type="taxonomic scope" value="Bacteria"/>
</dbReference>
<keyword evidence="1" id="KW-1133">Transmembrane helix</keyword>
<dbReference type="EMBL" id="BATB01000004">
    <property type="protein sequence ID" value="GAD54477.1"/>
    <property type="molecule type" value="Genomic_DNA"/>
</dbReference>
<evidence type="ECO:0000313" key="3">
    <source>
        <dbReference type="Proteomes" id="UP000016566"/>
    </source>
</evidence>
<keyword evidence="1" id="KW-0472">Membrane</keyword>
<dbReference type="OrthoDB" id="5959103at2"/>
<evidence type="ECO:0000313" key="2">
    <source>
        <dbReference type="EMBL" id="GAD54477.1"/>
    </source>
</evidence>
<dbReference type="AlphaFoldDB" id="U2Z078"/>
<keyword evidence="3" id="KW-1185">Reference proteome</keyword>
<dbReference type="STRING" id="1337093.MBELCI_0529"/>
<keyword evidence="1" id="KW-0812">Transmembrane</keyword>
<feature type="transmembrane region" description="Helical" evidence="1">
    <location>
        <begin position="42"/>
        <end position="60"/>
    </location>
</feature>